<keyword evidence="2" id="KW-1185">Reference proteome</keyword>
<protein>
    <submittedName>
        <fullName evidence="1">Uncharacterized protein</fullName>
    </submittedName>
</protein>
<accession>A0ACB8Q7Y3</accession>
<reference evidence="1" key="1">
    <citation type="submission" date="2021-02" db="EMBL/GenBank/DDBJ databases">
        <authorList>
            <consortium name="DOE Joint Genome Institute"/>
            <person name="Ahrendt S."/>
            <person name="Looney B.P."/>
            <person name="Miyauchi S."/>
            <person name="Morin E."/>
            <person name="Drula E."/>
            <person name="Courty P.E."/>
            <person name="Chicoki N."/>
            <person name="Fauchery L."/>
            <person name="Kohler A."/>
            <person name="Kuo A."/>
            <person name="Labutti K."/>
            <person name="Pangilinan J."/>
            <person name="Lipzen A."/>
            <person name="Riley R."/>
            <person name="Andreopoulos W."/>
            <person name="He G."/>
            <person name="Johnson J."/>
            <person name="Barry K.W."/>
            <person name="Grigoriev I.V."/>
            <person name="Nagy L."/>
            <person name="Hibbett D."/>
            <person name="Henrissat B."/>
            <person name="Matheny P.B."/>
            <person name="Labbe J."/>
            <person name="Martin F."/>
        </authorList>
    </citation>
    <scope>NUCLEOTIDE SEQUENCE</scope>
    <source>
        <strain evidence="1">EC-137</strain>
    </source>
</reference>
<dbReference type="Proteomes" id="UP000814128">
    <property type="component" value="Unassembled WGS sequence"/>
</dbReference>
<evidence type="ECO:0000313" key="1">
    <source>
        <dbReference type="EMBL" id="KAI0027822.1"/>
    </source>
</evidence>
<proteinExistence type="predicted"/>
<dbReference type="EMBL" id="MU273834">
    <property type="protein sequence ID" value="KAI0027822.1"/>
    <property type="molecule type" value="Genomic_DNA"/>
</dbReference>
<comment type="caution">
    <text evidence="1">The sequence shown here is derived from an EMBL/GenBank/DDBJ whole genome shotgun (WGS) entry which is preliminary data.</text>
</comment>
<reference evidence="1" key="2">
    <citation type="journal article" date="2022" name="New Phytol.">
        <title>Evolutionary transition to the ectomycorrhizal habit in the genomes of a hyperdiverse lineage of mushroom-forming fungi.</title>
        <authorList>
            <person name="Looney B."/>
            <person name="Miyauchi S."/>
            <person name="Morin E."/>
            <person name="Drula E."/>
            <person name="Courty P.E."/>
            <person name="Kohler A."/>
            <person name="Kuo A."/>
            <person name="LaButti K."/>
            <person name="Pangilinan J."/>
            <person name="Lipzen A."/>
            <person name="Riley R."/>
            <person name="Andreopoulos W."/>
            <person name="He G."/>
            <person name="Johnson J."/>
            <person name="Nolan M."/>
            <person name="Tritt A."/>
            <person name="Barry K.W."/>
            <person name="Grigoriev I.V."/>
            <person name="Nagy L.G."/>
            <person name="Hibbett D."/>
            <person name="Henrissat B."/>
            <person name="Matheny P.B."/>
            <person name="Labbe J."/>
            <person name="Martin F.M."/>
        </authorList>
    </citation>
    <scope>NUCLEOTIDE SEQUENCE</scope>
    <source>
        <strain evidence="1">EC-137</strain>
    </source>
</reference>
<gene>
    <name evidence="1" type="ORF">K488DRAFT_74250</name>
</gene>
<organism evidence="1 2">
    <name type="scientific">Vararia minispora EC-137</name>
    <dbReference type="NCBI Taxonomy" id="1314806"/>
    <lineage>
        <taxon>Eukaryota</taxon>
        <taxon>Fungi</taxon>
        <taxon>Dikarya</taxon>
        <taxon>Basidiomycota</taxon>
        <taxon>Agaricomycotina</taxon>
        <taxon>Agaricomycetes</taxon>
        <taxon>Russulales</taxon>
        <taxon>Lachnocladiaceae</taxon>
        <taxon>Vararia</taxon>
    </lineage>
</organism>
<sequence length="1005" mass="111650">MCLVSRSIRARQTTPCGHSPANVASTISVRQPHAEAVRVRASRQLHAFGKASRCYPLTTGGDEHISGDASYVLFALLLADGAEVLVCAGGDCYCPILVDCSGLGRHRFGKTFPLAQPPDFPERFCISRVEVAKRLLNWMVSAFFVMETIGFSRHGRASAAPSSSRDVVPVGPQQVQIKHGRPRRNSIGHLPSTSRALTLCGKQELQANGKPAFISGPDKLMVLGNDLETRVKSQQTIMNPFNLEQAIRIADSQSNHYVDDILALKTSDHFFSSIAAEIYARLPSNQSNSSALKDRARVADALMSRVHNSYMLASCWKIIRNHLEMLEHDGLADANIRDQLVTNDEMRTGYLTVYDIVAELGDVLQNQHFSPYFKSVLDAEDPSAAFNWENLKGVYKSYVDSIVIELCLPGSHYPRPVLVAILSEALEESPRDERHFPQALFNALGDLSNAVKLLDILDAPLLALREVGTQFKSQPREMPDEYAAWVDAQVDSEHVLNITLNNDLDIIFPLEKAKKHSVVDNLWRRIDNHCKDVADETFWALWMLEDASRRLPYWGVSPSAIDKSKALVLGSKKQPNKSVRKLLTNGYDSDGSHGSMPSLETASDSFEDEDDQSEEWSDADEEDDNDSDDESAYDSDADEEMRHLFREAMDSAFVNPEYLDHTKKGESFLTDEDRKDNTFIKLLGALRVYQSTASRQAKHTLPSAAKVEIQPSTPRPGKVTAEEVEDEGEAGETKKKKKKKKPKKKKPAAASISPETIPGPPLTTPTVPSPMSLRATATSSNTAVAPSKIPAASPAKKLDSTAINVTLTNASRTSLSSSASESTTYLPMPQTARSARSYLQEEGPKEKTKTKSRMQPGLEPVQEKLKESRFARFLSKFSKHSKQKEEVAQERDDLGGAFAGLSKKASACMSQILQTKETTRHPPMKWEHFVKACECPLSVMREMGFDVDLSTAGSSVRFDPPGKNTRSITFHKRSHIEPVTLMQWGKRLKECYGWEEEIYMKYRKA</sequence>
<name>A0ACB8Q7Y3_9AGAM</name>
<evidence type="ECO:0000313" key="2">
    <source>
        <dbReference type="Proteomes" id="UP000814128"/>
    </source>
</evidence>